<dbReference type="EMBL" id="AJWK01007479">
    <property type="status" value="NOT_ANNOTATED_CDS"/>
    <property type="molecule type" value="Genomic_DNA"/>
</dbReference>
<evidence type="ECO:0000256" key="1">
    <source>
        <dbReference type="SAM" id="MobiDB-lite"/>
    </source>
</evidence>
<evidence type="ECO:0000313" key="2">
    <source>
        <dbReference type="EnsemblMetazoa" id="LLOJ002298-PA"/>
    </source>
</evidence>
<feature type="compositionally biased region" description="Polar residues" evidence="1">
    <location>
        <begin position="244"/>
        <end position="255"/>
    </location>
</feature>
<dbReference type="EnsemblMetazoa" id="LLOJ002298-RA">
    <property type="protein sequence ID" value="LLOJ002298-PA"/>
    <property type="gene ID" value="LLOJ002298"/>
</dbReference>
<accession>A0A1B0CD78</accession>
<dbReference type="EMBL" id="AJWK01007476">
    <property type="status" value="NOT_ANNOTATED_CDS"/>
    <property type="molecule type" value="Genomic_DNA"/>
</dbReference>
<dbReference type="EMBL" id="AJWK01007478">
    <property type="status" value="NOT_ANNOTATED_CDS"/>
    <property type="molecule type" value="Genomic_DNA"/>
</dbReference>
<organism evidence="2 3">
    <name type="scientific">Lutzomyia longipalpis</name>
    <name type="common">Sand fly</name>
    <dbReference type="NCBI Taxonomy" id="7200"/>
    <lineage>
        <taxon>Eukaryota</taxon>
        <taxon>Metazoa</taxon>
        <taxon>Ecdysozoa</taxon>
        <taxon>Arthropoda</taxon>
        <taxon>Hexapoda</taxon>
        <taxon>Insecta</taxon>
        <taxon>Pterygota</taxon>
        <taxon>Neoptera</taxon>
        <taxon>Endopterygota</taxon>
        <taxon>Diptera</taxon>
        <taxon>Nematocera</taxon>
        <taxon>Psychodoidea</taxon>
        <taxon>Psychodidae</taxon>
        <taxon>Lutzomyia</taxon>
        <taxon>Lutzomyia</taxon>
    </lineage>
</organism>
<keyword evidence="3" id="KW-1185">Reference proteome</keyword>
<reference evidence="2" key="1">
    <citation type="submission" date="2020-05" db="UniProtKB">
        <authorList>
            <consortium name="EnsemblMetazoa"/>
        </authorList>
    </citation>
    <scope>IDENTIFICATION</scope>
    <source>
        <strain evidence="2">Jacobina</strain>
    </source>
</reference>
<feature type="compositionally biased region" description="Basic and acidic residues" evidence="1">
    <location>
        <begin position="207"/>
        <end position="233"/>
    </location>
</feature>
<proteinExistence type="predicted"/>
<dbReference type="AlphaFoldDB" id="A0A1B0CD78"/>
<name>A0A1B0CD78_LUTLO</name>
<sequence>MNGNFSDVVCQPIVSHGNNQGCGGGGGNDSVCAMGRGRGFCEVKVEESKSENVSCEQFTPNLGDTASDGNFPEVNYWAYNNNFLFPPHLYKRLFEQAIFHKRNYLPTKQEDITSSMNSVMTDHHMPSHGPENNHIWSRGDLKASIWENPSGVVTSINCGLREKCDNNSSAQKGEDQKDFTSSMNSVMTDHHMPSHGPENNHIWSRGDLGKLRGEHGSSNEMTRKDDDQSDHHMTNAIYPGTAMRSASVSTRSMSPQHGHAGPPAANGSHLLGLPQPLDATKIGSNSQNGPAIGGRKYHCKICSQVSVRCA</sequence>
<protein>
    <submittedName>
        <fullName evidence="2">Uncharacterized protein</fullName>
    </submittedName>
</protein>
<dbReference type="EMBL" id="AJWK01007477">
    <property type="status" value="NOT_ANNOTATED_CDS"/>
    <property type="molecule type" value="Genomic_DNA"/>
</dbReference>
<dbReference type="VEuPathDB" id="VectorBase:LLOJ002298"/>
<feature type="region of interest" description="Disordered" evidence="1">
    <location>
        <begin position="166"/>
        <end position="295"/>
    </location>
</feature>
<dbReference type="VEuPathDB" id="VectorBase:LLONM1_011118"/>
<dbReference type="Proteomes" id="UP000092461">
    <property type="component" value="Unassembled WGS sequence"/>
</dbReference>
<evidence type="ECO:0000313" key="3">
    <source>
        <dbReference type="Proteomes" id="UP000092461"/>
    </source>
</evidence>
<dbReference type="EMBL" id="AJWK01007475">
    <property type="status" value="NOT_ANNOTATED_CDS"/>
    <property type="molecule type" value="Genomic_DNA"/>
</dbReference>